<dbReference type="AlphaFoldDB" id="A0A8S1REP6"/>
<proteinExistence type="predicted"/>
<feature type="transmembrane region" description="Helical" evidence="1">
    <location>
        <begin position="69"/>
        <end position="93"/>
    </location>
</feature>
<keyword evidence="3" id="KW-1185">Reference proteome</keyword>
<dbReference type="EMBL" id="CAJJDN010000167">
    <property type="protein sequence ID" value="CAD8126448.1"/>
    <property type="molecule type" value="Genomic_DNA"/>
</dbReference>
<evidence type="ECO:0000313" key="3">
    <source>
        <dbReference type="Proteomes" id="UP000692954"/>
    </source>
</evidence>
<name>A0A8S1REP6_9CILI</name>
<keyword evidence="1" id="KW-0472">Membrane</keyword>
<keyword evidence="1" id="KW-1133">Transmembrane helix</keyword>
<reference evidence="2" key="1">
    <citation type="submission" date="2021-01" db="EMBL/GenBank/DDBJ databases">
        <authorList>
            <consortium name="Genoscope - CEA"/>
            <person name="William W."/>
        </authorList>
    </citation>
    <scope>NUCLEOTIDE SEQUENCE</scope>
</reference>
<feature type="transmembrane region" description="Helical" evidence="1">
    <location>
        <begin position="105"/>
        <end position="125"/>
    </location>
</feature>
<dbReference type="OrthoDB" id="308842at2759"/>
<feature type="transmembrane region" description="Helical" evidence="1">
    <location>
        <begin position="12"/>
        <end position="31"/>
    </location>
</feature>
<comment type="caution">
    <text evidence="2">The sequence shown here is derived from an EMBL/GenBank/DDBJ whole genome shotgun (WGS) entry which is preliminary data.</text>
</comment>
<accession>A0A8S1REP6</accession>
<evidence type="ECO:0000313" key="2">
    <source>
        <dbReference type="EMBL" id="CAD8126448.1"/>
    </source>
</evidence>
<organism evidence="2 3">
    <name type="scientific">Paramecium sonneborni</name>
    <dbReference type="NCBI Taxonomy" id="65129"/>
    <lineage>
        <taxon>Eukaryota</taxon>
        <taxon>Sar</taxon>
        <taxon>Alveolata</taxon>
        <taxon>Ciliophora</taxon>
        <taxon>Intramacronucleata</taxon>
        <taxon>Oligohymenophorea</taxon>
        <taxon>Peniculida</taxon>
        <taxon>Parameciidae</taxon>
        <taxon>Paramecium</taxon>
    </lineage>
</organism>
<protein>
    <submittedName>
        <fullName evidence="2">Uncharacterized protein</fullName>
    </submittedName>
</protein>
<keyword evidence="1" id="KW-0812">Transmembrane</keyword>
<evidence type="ECO:0000256" key="1">
    <source>
        <dbReference type="SAM" id="Phobius"/>
    </source>
</evidence>
<sequence length="152" mass="16699">MFEITPLMKQLAATGCYLAINIVLLTFYTSLPSGTNTSNFDGYKGLSIAGNIFMMIGFLSIVAMHFKYLYYGALGIVVTMNLGLFLLLIGMGLGSEFYKYLDYNAAVAFWFIHLAIDVLGMQILLKVHKDNQGNAPEPAPVTKNVAQPQVQS</sequence>
<feature type="transmembrane region" description="Helical" evidence="1">
    <location>
        <begin position="43"/>
        <end position="62"/>
    </location>
</feature>
<dbReference type="Proteomes" id="UP000692954">
    <property type="component" value="Unassembled WGS sequence"/>
</dbReference>
<gene>
    <name evidence="2" type="ORF">PSON_ATCC_30995.1.T1670084</name>
</gene>